<feature type="transmembrane region" description="Helical" evidence="1">
    <location>
        <begin position="73"/>
        <end position="98"/>
    </location>
</feature>
<dbReference type="RefSeq" id="WP_187996503.1">
    <property type="nucleotide sequence ID" value="NZ_JACEXG010000003.1"/>
</dbReference>
<dbReference type="Proteomes" id="UP000705983">
    <property type="component" value="Unassembled WGS sequence"/>
</dbReference>
<gene>
    <name evidence="3" type="ORF">JVW63_05600</name>
</gene>
<evidence type="ECO:0000259" key="2">
    <source>
        <dbReference type="Pfam" id="PF09335"/>
    </source>
</evidence>
<comment type="caution">
    <text evidence="3">The sequence shown here is derived from an EMBL/GenBank/DDBJ whole genome shotgun (WGS) entry which is preliminary data.</text>
</comment>
<name>A0ABS2TEU8_9ACTO</name>
<keyword evidence="4" id="KW-1185">Reference proteome</keyword>
<accession>A0ABS2TEU8</accession>
<feature type="transmembrane region" description="Helical" evidence="1">
    <location>
        <begin position="110"/>
        <end position="132"/>
    </location>
</feature>
<evidence type="ECO:0000313" key="3">
    <source>
        <dbReference type="EMBL" id="MBM9433171.1"/>
    </source>
</evidence>
<keyword evidence="1" id="KW-1133">Transmembrane helix</keyword>
<feature type="domain" description="VTT" evidence="2">
    <location>
        <begin position="9"/>
        <end position="122"/>
    </location>
</feature>
<evidence type="ECO:0000313" key="4">
    <source>
        <dbReference type="Proteomes" id="UP000705983"/>
    </source>
</evidence>
<evidence type="ECO:0000256" key="1">
    <source>
        <dbReference type="SAM" id="Phobius"/>
    </source>
</evidence>
<reference evidence="4" key="1">
    <citation type="submission" date="2021-02" db="EMBL/GenBank/DDBJ databases">
        <title>Leucobacter sp. CX169.</title>
        <authorList>
            <person name="Cheng Y."/>
        </authorList>
    </citation>
    <scope>NUCLEOTIDE SEQUENCE [LARGE SCALE GENOMIC DNA]</scope>
    <source>
        <strain evidence="4">JY899</strain>
    </source>
</reference>
<sequence>MTDFFTTGPFVPVYLALLLVVFCRAQATYWLGYYVATKLKTNVPDDGWRRRFYDWSEQDSVKNGVATLHRRGWIVIPLSFLTVGFQSIIQFAAGLITFPPPRYTAAMLPGCFAWALIYSTIGFSVWGAIIAAFAGSPYGIILIAVLVLVLVLLARWRRKAKERLVHD</sequence>
<protein>
    <submittedName>
        <fullName evidence="3">VTT domain-containing protein</fullName>
    </submittedName>
</protein>
<dbReference type="EMBL" id="JAFFJS010000003">
    <property type="protein sequence ID" value="MBM9433171.1"/>
    <property type="molecule type" value="Genomic_DNA"/>
</dbReference>
<keyword evidence="1" id="KW-0472">Membrane</keyword>
<proteinExistence type="predicted"/>
<dbReference type="Pfam" id="PF09335">
    <property type="entry name" value="VTT_dom"/>
    <property type="match status" value="1"/>
</dbReference>
<keyword evidence="1" id="KW-0812">Transmembrane</keyword>
<dbReference type="InterPro" id="IPR032816">
    <property type="entry name" value="VTT_dom"/>
</dbReference>
<organism evidence="3 4">
    <name type="scientific">Flaviflexus equikiangi</name>
    <dbReference type="NCBI Taxonomy" id="2758573"/>
    <lineage>
        <taxon>Bacteria</taxon>
        <taxon>Bacillati</taxon>
        <taxon>Actinomycetota</taxon>
        <taxon>Actinomycetes</taxon>
        <taxon>Actinomycetales</taxon>
        <taxon>Actinomycetaceae</taxon>
        <taxon>Flaviflexus</taxon>
    </lineage>
</organism>
<feature type="transmembrane region" description="Helical" evidence="1">
    <location>
        <begin position="138"/>
        <end position="156"/>
    </location>
</feature>